<dbReference type="SUPFAM" id="SSF158452">
    <property type="entry name" value="YqcC-like"/>
    <property type="match status" value="1"/>
</dbReference>
<sequence length="113" mass="12926">MEKPFSAYHVLADLIMDLQVAMQSAGVWECETPSDLALQSVEPFCVDTMAFEQWLRFVMIERFKIMMATGEALPKRCHIAPMAEEAFKNRSHDSVRQLVHCLNRIDQHLSGLS</sequence>
<comment type="caution">
    <text evidence="2">The sequence shown here is derived from an EMBL/GenBank/DDBJ whole genome shotgun (WGS) entry which is preliminary data.</text>
</comment>
<evidence type="ECO:0000313" key="2">
    <source>
        <dbReference type="EMBL" id="RNF49647.1"/>
    </source>
</evidence>
<dbReference type="Proteomes" id="UP000280507">
    <property type="component" value="Unassembled WGS sequence"/>
</dbReference>
<organism evidence="2 3">
    <name type="scientific">Marinomonas hwangdonensis</name>
    <dbReference type="NCBI Taxonomy" id="1053647"/>
    <lineage>
        <taxon>Bacteria</taxon>
        <taxon>Pseudomonadati</taxon>
        <taxon>Pseudomonadota</taxon>
        <taxon>Gammaproteobacteria</taxon>
        <taxon>Oceanospirillales</taxon>
        <taxon>Oceanospirillaceae</taxon>
        <taxon>Marinomonas</taxon>
    </lineage>
</organism>
<feature type="domain" description="YqcC-like" evidence="1">
    <location>
        <begin position="12"/>
        <end position="107"/>
    </location>
</feature>
<dbReference type="Pfam" id="PF04287">
    <property type="entry name" value="DUF446"/>
    <property type="match status" value="1"/>
</dbReference>
<dbReference type="AlphaFoldDB" id="A0A3M8Q0K4"/>
<protein>
    <submittedName>
        <fullName evidence="2">YqcC family protein</fullName>
    </submittedName>
</protein>
<accession>A0A3M8Q0K4</accession>
<dbReference type="PANTHER" id="PTHR39586">
    <property type="entry name" value="CYTOPLASMIC PROTEIN-RELATED"/>
    <property type="match status" value="1"/>
</dbReference>
<dbReference type="InterPro" id="IPR036814">
    <property type="entry name" value="YqcC-like_sf"/>
</dbReference>
<evidence type="ECO:0000313" key="3">
    <source>
        <dbReference type="Proteomes" id="UP000280507"/>
    </source>
</evidence>
<dbReference type="GO" id="GO:0044010">
    <property type="term" value="P:single-species biofilm formation"/>
    <property type="evidence" value="ECO:0007669"/>
    <property type="project" value="TreeGrafter"/>
</dbReference>
<dbReference type="InterPro" id="IPR007384">
    <property type="entry name" value="UCP006257"/>
</dbReference>
<dbReference type="PANTHER" id="PTHR39586:SF1">
    <property type="entry name" value="CYTOPLASMIC PROTEIN"/>
    <property type="match status" value="1"/>
</dbReference>
<dbReference type="RefSeq" id="WP_123096170.1">
    <property type="nucleotide sequence ID" value="NZ_RIZG01000007.1"/>
</dbReference>
<name>A0A3M8Q0K4_9GAMM</name>
<keyword evidence="3" id="KW-1185">Reference proteome</keyword>
<dbReference type="EMBL" id="RIZG01000007">
    <property type="protein sequence ID" value="RNF49647.1"/>
    <property type="molecule type" value="Genomic_DNA"/>
</dbReference>
<dbReference type="InterPro" id="IPR023376">
    <property type="entry name" value="YqcC-like_dom"/>
</dbReference>
<gene>
    <name evidence="2" type="ORF">EBI00_11970</name>
</gene>
<dbReference type="OrthoDB" id="8794567at2"/>
<proteinExistence type="predicted"/>
<evidence type="ECO:0000259" key="1">
    <source>
        <dbReference type="Pfam" id="PF04287"/>
    </source>
</evidence>
<reference evidence="2 3" key="1">
    <citation type="journal article" date="2012" name="Int. J. Syst. Evol. Microbiol.">
        <title>Marinomonas hwangdonensis sp. nov., isolated from seawater.</title>
        <authorList>
            <person name="Jung Y.T."/>
            <person name="Oh T.K."/>
            <person name="Yoon J.H."/>
        </authorList>
    </citation>
    <scope>NUCLEOTIDE SEQUENCE [LARGE SCALE GENOMIC DNA]</scope>
    <source>
        <strain evidence="2 3">HDW-15</strain>
    </source>
</reference>
<dbReference type="Gene3D" id="1.20.1440.40">
    <property type="entry name" value="YqcC-like"/>
    <property type="match status" value="1"/>
</dbReference>